<feature type="signal peptide" evidence="4">
    <location>
        <begin position="1"/>
        <end position="20"/>
    </location>
</feature>
<evidence type="ECO:0000256" key="3">
    <source>
        <dbReference type="ARBA" id="ARBA00023002"/>
    </source>
</evidence>
<evidence type="ECO:0000313" key="5">
    <source>
        <dbReference type="EMBL" id="TPP64957.1"/>
    </source>
</evidence>
<sequence length="162" mass="18546">MPDLAVSFLLFVLSLIPTKGCWKHAVKTTATSIYEFTVTDIDGNIVPLSRYRNKVCVIMNVASHHEPGTNEEIKEFVKRYHVTFDMFAKVNVTGPDAIPLYQYLTDEKHSAMISGPVTFNYVKFLIDRHGQPYERFSFITPPEKMRDSIEHLLNAPVSESHR</sequence>
<evidence type="ECO:0000256" key="1">
    <source>
        <dbReference type="ARBA" id="ARBA00006926"/>
    </source>
</evidence>
<dbReference type="InterPro" id="IPR036249">
    <property type="entry name" value="Thioredoxin-like_sf"/>
</dbReference>
<dbReference type="InterPro" id="IPR000889">
    <property type="entry name" value="Glutathione_peroxidase"/>
</dbReference>
<dbReference type="EMBL" id="SUNJ01003818">
    <property type="protein sequence ID" value="TPP64957.1"/>
    <property type="molecule type" value="Genomic_DNA"/>
</dbReference>
<accession>A0A504Z388</accession>
<dbReference type="PANTHER" id="PTHR11592:SF78">
    <property type="entry name" value="GLUTATHIONE PEROXIDASE"/>
    <property type="match status" value="1"/>
</dbReference>
<reference evidence="5 6" key="1">
    <citation type="submission" date="2019-04" db="EMBL/GenBank/DDBJ databases">
        <title>Annotation for the trematode Fasciola gigantica.</title>
        <authorList>
            <person name="Choi Y.-J."/>
        </authorList>
    </citation>
    <scope>NUCLEOTIDE SEQUENCE [LARGE SCALE GENOMIC DNA]</scope>
    <source>
        <strain evidence="5">Uganda_cow_1</strain>
    </source>
</reference>
<gene>
    <name evidence="5" type="ORF">FGIG_00941</name>
</gene>
<protein>
    <submittedName>
        <fullName evidence="5">Glutathione peroxidase</fullName>
    </submittedName>
</protein>
<dbReference type="Pfam" id="PF00255">
    <property type="entry name" value="GSHPx"/>
    <property type="match status" value="1"/>
</dbReference>
<proteinExistence type="inferred from homology"/>
<evidence type="ECO:0000256" key="2">
    <source>
        <dbReference type="ARBA" id="ARBA00022559"/>
    </source>
</evidence>
<organism evidence="5 6">
    <name type="scientific">Fasciola gigantica</name>
    <name type="common">Giant liver fluke</name>
    <dbReference type="NCBI Taxonomy" id="46835"/>
    <lineage>
        <taxon>Eukaryota</taxon>
        <taxon>Metazoa</taxon>
        <taxon>Spiralia</taxon>
        <taxon>Lophotrochozoa</taxon>
        <taxon>Platyhelminthes</taxon>
        <taxon>Trematoda</taxon>
        <taxon>Digenea</taxon>
        <taxon>Plagiorchiida</taxon>
        <taxon>Echinostomata</taxon>
        <taxon>Echinostomatoidea</taxon>
        <taxon>Fasciolidae</taxon>
        <taxon>Fasciola</taxon>
    </lineage>
</organism>
<dbReference type="CDD" id="cd00340">
    <property type="entry name" value="GSH_Peroxidase"/>
    <property type="match status" value="1"/>
</dbReference>
<dbReference type="GO" id="GO:0006979">
    <property type="term" value="P:response to oxidative stress"/>
    <property type="evidence" value="ECO:0007669"/>
    <property type="project" value="InterPro"/>
</dbReference>
<name>A0A504Z388_FASGI</name>
<comment type="similarity">
    <text evidence="1">Belongs to the glutathione peroxidase family.</text>
</comment>
<keyword evidence="2 5" id="KW-0575">Peroxidase</keyword>
<evidence type="ECO:0000313" key="6">
    <source>
        <dbReference type="Proteomes" id="UP000316759"/>
    </source>
</evidence>
<dbReference type="AlphaFoldDB" id="A0A504Z388"/>
<dbReference type="GO" id="GO:0004601">
    <property type="term" value="F:peroxidase activity"/>
    <property type="evidence" value="ECO:0007669"/>
    <property type="project" value="UniProtKB-KW"/>
</dbReference>
<feature type="chain" id="PRO_5021198868" evidence="4">
    <location>
        <begin position="21"/>
        <end position="162"/>
    </location>
</feature>
<dbReference type="PANTHER" id="PTHR11592">
    <property type="entry name" value="GLUTATHIONE PEROXIDASE"/>
    <property type="match status" value="1"/>
</dbReference>
<dbReference type="OrthoDB" id="446890at2759"/>
<dbReference type="Gene3D" id="3.40.30.10">
    <property type="entry name" value="Glutaredoxin"/>
    <property type="match status" value="2"/>
</dbReference>
<dbReference type="STRING" id="46835.A0A504Z388"/>
<dbReference type="SUPFAM" id="SSF52833">
    <property type="entry name" value="Thioredoxin-like"/>
    <property type="match status" value="1"/>
</dbReference>
<keyword evidence="6" id="KW-1185">Reference proteome</keyword>
<dbReference type="PROSITE" id="PS51355">
    <property type="entry name" value="GLUTATHIONE_PEROXID_3"/>
    <property type="match status" value="1"/>
</dbReference>
<keyword evidence="3" id="KW-0560">Oxidoreductase</keyword>
<evidence type="ECO:0000256" key="4">
    <source>
        <dbReference type="SAM" id="SignalP"/>
    </source>
</evidence>
<dbReference type="Proteomes" id="UP000316759">
    <property type="component" value="Unassembled WGS sequence"/>
</dbReference>
<comment type="caution">
    <text evidence="5">The sequence shown here is derived from an EMBL/GenBank/DDBJ whole genome shotgun (WGS) entry which is preliminary data.</text>
</comment>
<keyword evidence="4" id="KW-0732">Signal</keyword>
<dbReference type="PIRSF" id="PIRSF000303">
    <property type="entry name" value="Glutathion_perox"/>
    <property type="match status" value="1"/>
</dbReference>